<keyword evidence="2" id="KW-1185">Reference proteome</keyword>
<dbReference type="EMBL" id="CP032549">
    <property type="protein sequence ID" value="QIV87526.1"/>
    <property type="molecule type" value="Genomic_DNA"/>
</dbReference>
<reference evidence="1 2" key="1">
    <citation type="submission" date="2018-09" db="EMBL/GenBank/DDBJ databases">
        <title>Glutamicibacter mishrai S5-52T (LMG 29155T = KCTC 39846T).</title>
        <authorList>
            <person name="Das S.K."/>
        </authorList>
    </citation>
    <scope>NUCLEOTIDE SEQUENCE [LARGE SCALE GENOMIC DNA]</scope>
    <source>
        <strain evidence="1 2">S5-52</strain>
    </source>
</reference>
<evidence type="ECO:0000313" key="2">
    <source>
        <dbReference type="Proteomes" id="UP000502331"/>
    </source>
</evidence>
<protein>
    <submittedName>
        <fullName evidence="1">Uncharacterized protein</fullName>
    </submittedName>
</protein>
<proteinExistence type="predicted"/>
<dbReference type="Proteomes" id="UP000502331">
    <property type="component" value="Chromosome"/>
</dbReference>
<dbReference type="AlphaFoldDB" id="A0A6H0SK69"/>
<evidence type="ECO:0000313" key="1">
    <source>
        <dbReference type="EMBL" id="QIV87526.1"/>
    </source>
</evidence>
<accession>A0A6H0SK69</accession>
<organism evidence="1 2">
    <name type="scientific">Glutamicibacter mishrai</name>
    <dbReference type="NCBI Taxonomy" id="1775880"/>
    <lineage>
        <taxon>Bacteria</taxon>
        <taxon>Bacillati</taxon>
        <taxon>Actinomycetota</taxon>
        <taxon>Actinomycetes</taxon>
        <taxon>Micrococcales</taxon>
        <taxon>Micrococcaceae</taxon>
        <taxon>Glutamicibacter</taxon>
    </lineage>
</organism>
<sequence length="118" mass="13594">MSALKRFELRRDLVTGKWHPTLPKDFQSVHAVEDASYIPRSKDRSQDPYFLEGPNEYSFALCGAKIKVVLAVEFRPVDTQACERCVMELAAINERYATMTKNAEQKRKLAQNYKPVKL</sequence>
<name>A0A6H0SK69_9MICC</name>
<gene>
    <name evidence="1" type="ORF">D3791_10590</name>
</gene>